<gene>
    <name evidence="2" type="ORF">KL86SPO_20546</name>
</gene>
<dbReference type="EMBL" id="FMJE01000002">
    <property type="protein sequence ID" value="SCM79394.1"/>
    <property type="molecule type" value="Genomic_DNA"/>
</dbReference>
<accession>A0A212LPC9</accession>
<dbReference type="AlphaFoldDB" id="A0A212LPC9"/>
<dbReference type="Pfam" id="PF00857">
    <property type="entry name" value="Isochorismatase"/>
    <property type="match status" value="1"/>
</dbReference>
<dbReference type="GO" id="GO:0016787">
    <property type="term" value="F:hydrolase activity"/>
    <property type="evidence" value="ECO:0007669"/>
    <property type="project" value="UniProtKB-KW"/>
</dbReference>
<organism evidence="2">
    <name type="scientific">uncultured Sporomusa sp</name>
    <dbReference type="NCBI Taxonomy" id="307249"/>
    <lineage>
        <taxon>Bacteria</taxon>
        <taxon>Bacillati</taxon>
        <taxon>Bacillota</taxon>
        <taxon>Negativicutes</taxon>
        <taxon>Selenomonadales</taxon>
        <taxon>Sporomusaceae</taxon>
        <taxon>Sporomusa</taxon>
        <taxon>environmental samples</taxon>
    </lineage>
</organism>
<dbReference type="RefSeq" id="WP_288183518.1">
    <property type="nucleotide sequence ID" value="NZ_LT608335.1"/>
</dbReference>
<name>A0A212LPC9_9FIRM</name>
<evidence type="ECO:0000313" key="2">
    <source>
        <dbReference type="EMBL" id="SCM79394.1"/>
    </source>
</evidence>
<dbReference type="Gene3D" id="3.40.50.850">
    <property type="entry name" value="Isochorismatase-like"/>
    <property type="match status" value="1"/>
</dbReference>
<dbReference type="InterPro" id="IPR000868">
    <property type="entry name" value="Isochorismatase-like_dom"/>
</dbReference>
<dbReference type="PANTHER" id="PTHR14119:SF3">
    <property type="entry name" value="ISOCHORISMATASE DOMAIN-CONTAINING PROTEIN 2"/>
    <property type="match status" value="1"/>
</dbReference>
<sequence>MRITKEDSLVLLIDVQEKLYPHMNNKEKLSQKTITLLKGITALGIPLTAARQYPQGLGDIIEELRPYGSECYDKVTFSCCGNDNLIARLRESGCKYVIIAGIEAHICVLQTVIDLKALGYLPVVVTDAISSREQQDYEIALRRMEYEGAILTTVESILFELCREAGNEVFKTISRLVK</sequence>
<feature type="domain" description="Isochorismatase-like" evidence="1">
    <location>
        <begin position="9"/>
        <end position="155"/>
    </location>
</feature>
<reference evidence="2" key="1">
    <citation type="submission" date="2016-08" db="EMBL/GenBank/DDBJ databases">
        <authorList>
            <person name="Seilhamer J.J."/>
        </authorList>
    </citation>
    <scope>NUCLEOTIDE SEQUENCE</scope>
    <source>
        <strain evidence="2">86</strain>
    </source>
</reference>
<proteinExistence type="predicted"/>
<dbReference type="InterPro" id="IPR050993">
    <property type="entry name" value="Isochorismatase_domain"/>
</dbReference>
<dbReference type="SUPFAM" id="SSF52499">
    <property type="entry name" value="Isochorismatase-like hydrolases"/>
    <property type="match status" value="1"/>
</dbReference>
<protein>
    <submittedName>
        <fullName evidence="2">Isochorismatase hydrolase</fullName>
    </submittedName>
</protein>
<dbReference type="InterPro" id="IPR036380">
    <property type="entry name" value="Isochorismatase-like_sf"/>
</dbReference>
<dbReference type="CDD" id="cd01012">
    <property type="entry name" value="YcaC_related"/>
    <property type="match status" value="1"/>
</dbReference>
<keyword evidence="2" id="KW-0378">Hydrolase</keyword>
<evidence type="ECO:0000259" key="1">
    <source>
        <dbReference type="Pfam" id="PF00857"/>
    </source>
</evidence>
<dbReference type="PANTHER" id="PTHR14119">
    <property type="entry name" value="HYDROLASE"/>
    <property type="match status" value="1"/>
</dbReference>